<keyword evidence="3" id="KW-1185">Reference proteome</keyword>
<dbReference type="SUPFAM" id="SSF52799">
    <property type="entry name" value="(Phosphotyrosine protein) phosphatases II"/>
    <property type="match status" value="1"/>
</dbReference>
<reference evidence="2 3" key="1">
    <citation type="journal article" date="2016" name="Sci. Rep.">
        <title>Peltaster fructicola genome reveals evolution from an invasive phytopathogen to an ectophytic parasite.</title>
        <authorList>
            <person name="Xu C."/>
            <person name="Chen H."/>
            <person name="Gleason M.L."/>
            <person name="Xu J.R."/>
            <person name="Liu H."/>
            <person name="Zhang R."/>
            <person name="Sun G."/>
        </authorList>
    </citation>
    <scope>NUCLEOTIDE SEQUENCE [LARGE SCALE GENOMIC DNA]</scope>
    <source>
        <strain evidence="2 3">LNHT1506</strain>
    </source>
</reference>
<feature type="domain" description="Tyrosine specific protein phosphatases" evidence="1">
    <location>
        <begin position="143"/>
        <end position="185"/>
    </location>
</feature>
<organism evidence="2 3">
    <name type="scientific">Peltaster fructicola</name>
    <dbReference type="NCBI Taxonomy" id="286661"/>
    <lineage>
        <taxon>Eukaryota</taxon>
        <taxon>Fungi</taxon>
        <taxon>Dikarya</taxon>
        <taxon>Ascomycota</taxon>
        <taxon>Pezizomycotina</taxon>
        <taxon>Dothideomycetes</taxon>
        <taxon>Dothideomycetes incertae sedis</taxon>
        <taxon>Peltaster</taxon>
    </lineage>
</organism>
<evidence type="ECO:0000313" key="3">
    <source>
        <dbReference type="Proteomes" id="UP000503462"/>
    </source>
</evidence>
<proteinExistence type="predicted"/>
<dbReference type="PANTHER" id="PTHR31126">
    <property type="entry name" value="TYROSINE-PROTEIN PHOSPHATASE"/>
    <property type="match status" value="1"/>
</dbReference>
<dbReference type="Pfam" id="PF13350">
    <property type="entry name" value="Y_phosphatase3"/>
    <property type="match status" value="1"/>
</dbReference>
<dbReference type="AlphaFoldDB" id="A0A6H0XZ26"/>
<dbReference type="PANTHER" id="PTHR31126:SF1">
    <property type="entry name" value="TYROSINE SPECIFIC PROTEIN PHOSPHATASES DOMAIN-CONTAINING PROTEIN"/>
    <property type="match status" value="1"/>
</dbReference>
<evidence type="ECO:0000313" key="2">
    <source>
        <dbReference type="EMBL" id="QIW99935.1"/>
    </source>
</evidence>
<dbReference type="OrthoDB" id="449382at2759"/>
<dbReference type="InterPro" id="IPR026893">
    <property type="entry name" value="Tyr/Ser_Pase_IphP-type"/>
</dbReference>
<protein>
    <recommendedName>
        <fullName evidence="1">Tyrosine specific protein phosphatases domain-containing protein</fullName>
    </recommendedName>
</protein>
<accession>A0A6H0XZ26</accession>
<gene>
    <name evidence="2" type="ORF">AMS68_005453</name>
</gene>
<dbReference type="InterPro" id="IPR029021">
    <property type="entry name" value="Prot-tyrosine_phosphatase-like"/>
</dbReference>
<sequence length="276" mass="30401">MSASHLPSPPFVDIEGIANFRDAGGEKTSNGGNVVTGLIYRSADPSKATQAGLQKMSKELGIKAVFDLRSLPEIRRQGPEWANVDVDQPNPFEPYGIERHWVPVFASDDYGPEQVALRYKEYVRAGTEGFVKAYTDILTSGTDAYTKILRHLAQPKPQPCLYHCTAGKDRTGILTALLLLLAGVDEDTIAEEYSLTDAGLKHLRPLFIERLLKNPALEGNEAGVQNMVSSKKENMLASIDMIKTQFGGAEGYLRDYCKLSDGDVELLKKNLLQAER</sequence>
<dbReference type="Gene3D" id="3.90.190.10">
    <property type="entry name" value="Protein tyrosine phosphatase superfamily"/>
    <property type="match status" value="1"/>
</dbReference>
<dbReference type="EMBL" id="CP051142">
    <property type="protein sequence ID" value="QIW99935.1"/>
    <property type="molecule type" value="Genomic_DNA"/>
</dbReference>
<name>A0A6H0XZ26_9PEZI</name>
<dbReference type="Proteomes" id="UP000503462">
    <property type="component" value="Chromosome 4"/>
</dbReference>
<dbReference type="PROSITE" id="PS50056">
    <property type="entry name" value="TYR_PHOSPHATASE_2"/>
    <property type="match status" value="1"/>
</dbReference>
<evidence type="ECO:0000259" key="1">
    <source>
        <dbReference type="PROSITE" id="PS50056"/>
    </source>
</evidence>
<dbReference type="InterPro" id="IPR000387">
    <property type="entry name" value="Tyr_Pase_dom"/>
</dbReference>
<dbReference type="GO" id="GO:0004721">
    <property type="term" value="F:phosphoprotein phosphatase activity"/>
    <property type="evidence" value="ECO:0007669"/>
    <property type="project" value="InterPro"/>
</dbReference>